<keyword evidence="3" id="KW-1185">Reference proteome</keyword>
<evidence type="ECO:0000256" key="1">
    <source>
        <dbReference type="SAM" id="MobiDB-lite"/>
    </source>
</evidence>
<name>A0ABW6SDN5_9NOCA</name>
<gene>
    <name evidence="2" type="ORF">ACFYXQ_42430</name>
</gene>
<organism evidence="2 3">
    <name type="scientific">Nocardia jiangxiensis</name>
    <dbReference type="NCBI Taxonomy" id="282685"/>
    <lineage>
        <taxon>Bacteria</taxon>
        <taxon>Bacillati</taxon>
        <taxon>Actinomycetota</taxon>
        <taxon>Actinomycetes</taxon>
        <taxon>Mycobacteriales</taxon>
        <taxon>Nocardiaceae</taxon>
        <taxon>Nocardia</taxon>
    </lineage>
</organism>
<protein>
    <recommendedName>
        <fullName evidence="4">Tetracyclin repressor-like C-terminal domain-containing protein</fullName>
    </recommendedName>
</protein>
<proteinExistence type="predicted"/>
<dbReference type="EMBL" id="JBIAQY010000027">
    <property type="protein sequence ID" value="MFF3574427.1"/>
    <property type="molecule type" value="Genomic_DNA"/>
</dbReference>
<dbReference type="Proteomes" id="UP001601992">
    <property type="component" value="Unassembled WGS sequence"/>
</dbReference>
<evidence type="ECO:0000313" key="3">
    <source>
        <dbReference type="Proteomes" id="UP001601992"/>
    </source>
</evidence>
<sequence length="84" mass="8813">MTVSTATPTPPSAGDRWSGDPNVDELVTTPQAIPADRLHVTLNLALGGLALIDEWFEPGSDLGVDEFADQVSQPLITMLVADPG</sequence>
<comment type="caution">
    <text evidence="2">The sequence shown here is derived from an EMBL/GenBank/DDBJ whole genome shotgun (WGS) entry which is preliminary data.</text>
</comment>
<evidence type="ECO:0008006" key="4">
    <source>
        <dbReference type="Google" id="ProtNLM"/>
    </source>
</evidence>
<accession>A0ABW6SDN5</accession>
<evidence type="ECO:0000313" key="2">
    <source>
        <dbReference type="EMBL" id="MFF3574427.1"/>
    </source>
</evidence>
<feature type="region of interest" description="Disordered" evidence="1">
    <location>
        <begin position="1"/>
        <end position="22"/>
    </location>
</feature>
<reference evidence="2 3" key="1">
    <citation type="submission" date="2024-10" db="EMBL/GenBank/DDBJ databases">
        <title>The Natural Products Discovery Center: Release of the First 8490 Sequenced Strains for Exploring Actinobacteria Biosynthetic Diversity.</title>
        <authorList>
            <person name="Kalkreuter E."/>
            <person name="Kautsar S.A."/>
            <person name="Yang D."/>
            <person name="Bader C.D."/>
            <person name="Teijaro C.N."/>
            <person name="Fluegel L."/>
            <person name="Davis C.M."/>
            <person name="Simpson J.R."/>
            <person name="Lauterbach L."/>
            <person name="Steele A.D."/>
            <person name="Gui C."/>
            <person name="Meng S."/>
            <person name="Li G."/>
            <person name="Viehrig K."/>
            <person name="Ye F."/>
            <person name="Su P."/>
            <person name="Kiefer A.F."/>
            <person name="Nichols A."/>
            <person name="Cepeda A.J."/>
            <person name="Yan W."/>
            <person name="Fan B."/>
            <person name="Jiang Y."/>
            <person name="Adhikari A."/>
            <person name="Zheng C.-J."/>
            <person name="Schuster L."/>
            <person name="Cowan T.M."/>
            <person name="Smanski M.J."/>
            <person name="Chevrette M.G."/>
            <person name="De Carvalho L.P.S."/>
            <person name="Shen B."/>
        </authorList>
    </citation>
    <scope>NUCLEOTIDE SEQUENCE [LARGE SCALE GENOMIC DNA]</scope>
    <source>
        <strain evidence="2 3">NPDC002593</strain>
    </source>
</reference>
<dbReference type="RefSeq" id="WP_174435126.1">
    <property type="nucleotide sequence ID" value="NZ_JBIAQY010000027.1"/>
</dbReference>